<proteinExistence type="predicted"/>
<name>A0ACB9ZL25_CATRO</name>
<organism evidence="1 2">
    <name type="scientific">Catharanthus roseus</name>
    <name type="common">Madagascar periwinkle</name>
    <name type="synonym">Vinca rosea</name>
    <dbReference type="NCBI Taxonomy" id="4058"/>
    <lineage>
        <taxon>Eukaryota</taxon>
        <taxon>Viridiplantae</taxon>
        <taxon>Streptophyta</taxon>
        <taxon>Embryophyta</taxon>
        <taxon>Tracheophyta</taxon>
        <taxon>Spermatophyta</taxon>
        <taxon>Magnoliopsida</taxon>
        <taxon>eudicotyledons</taxon>
        <taxon>Gunneridae</taxon>
        <taxon>Pentapetalae</taxon>
        <taxon>asterids</taxon>
        <taxon>lamiids</taxon>
        <taxon>Gentianales</taxon>
        <taxon>Apocynaceae</taxon>
        <taxon>Rauvolfioideae</taxon>
        <taxon>Vinceae</taxon>
        <taxon>Catharanthinae</taxon>
        <taxon>Catharanthus</taxon>
    </lineage>
</organism>
<dbReference type="EMBL" id="CM044708">
    <property type="protein sequence ID" value="KAI5647971.1"/>
    <property type="molecule type" value="Genomic_DNA"/>
</dbReference>
<reference evidence="2" key="1">
    <citation type="journal article" date="2023" name="Nat. Plants">
        <title>Single-cell RNA sequencing provides a high-resolution roadmap for understanding the multicellular compartmentation of specialized metabolism.</title>
        <authorList>
            <person name="Sun S."/>
            <person name="Shen X."/>
            <person name="Li Y."/>
            <person name="Li Y."/>
            <person name="Wang S."/>
            <person name="Li R."/>
            <person name="Zhang H."/>
            <person name="Shen G."/>
            <person name="Guo B."/>
            <person name="Wei J."/>
            <person name="Xu J."/>
            <person name="St-Pierre B."/>
            <person name="Chen S."/>
            <person name="Sun C."/>
        </authorList>
    </citation>
    <scope>NUCLEOTIDE SEQUENCE [LARGE SCALE GENOMIC DNA]</scope>
</reference>
<keyword evidence="2" id="KW-1185">Reference proteome</keyword>
<evidence type="ECO:0000313" key="1">
    <source>
        <dbReference type="EMBL" id="KAI5647971.1"/>
    </source>
</evidence>
<accession>A0ACB9ZL25</accession>
<evidence type="ECO:0000313" key="2">
    <source>
        <dbReference type="Proteomes" id="UP001060085"/>
    </source>
</evidence>
<dbReference type="Proteomes" id="UP001060085">
    <property type="component" value="Linkage Group LG08"/>
</dbReference>
<comment type="caution">
    <text evidence="1">The sequence shown here is derived from an EMBL/GenBank/DDBJ whole genome shotgun (WGS) entry which is preliminary data.</text>
</comment>
<sequence>MGRSPCCDKSQVKKGPWSPQEDEILKTYLHNHGTGGNWITLPQKAGLKRCGKSCRLRWLNYLRPDIKHGSFTTDEDNIIYTLYTKMGSRWSTIASHLPGRTDNDVKNHWNTKLKKKFPDFLAQKKTELSPPTPRIIMPFLPGEKNDDNNIVFSEGISNFDSISELLPSGSQSQEQSSNSIVEGFPLMNNGNWDQQEYSTFLEAILPSSEANLFGLFY</sequence>
<protein>
    <submittedName>
        <fullName evidence="1">Uncharacterized protein</fullName>
    </submittedName>
</protein>
<gene>
    <name evidence="1" type="ORF">M9H77_33976</name>
</gene>